<organism evidence="6 7">
    <name type="scientific">Ignelater luminosus</name>
    <name type="common">Cucubano</name>
    <name type="synonym">Pyrophorus luminosus</name>
    <dbReference type="NCBI Taxonomy" id="2038154"/>
    <lineage>
        <taxon>Eukaryota</taxon>
        <taxon>Metazoa</taxon>
        <taxon>Ecdysozoa</taxon>
        <taxon>Arthropoda</taxon>
        <taxon>Hexapoda</taxon>
        <taxon>Insecta</taxon>
        <taxon>Pterygota</taxon>
        <taxon>Neoptera</taxon>
        <taxon>Endopterygota</taxon>
        <taxon>Coleoptera</taxon>
        <taxon>Polyphaga</taxon>
        <taxon>Elateriformia</taxon>
        <taxon>Elateroidea</taxon>
        <taxon>Elateridae</taxon>
        <taxon>Agrypninae</taxon>
        <taxon>Pyrophorini</taxon>
        <taxon>Ignelater</taxon>
    </lineage>
</organism>
<keyword evidence="2" id="KW-0808">Transferase</keyword>
<accession>A0A8K0GBM8</accession>
<evidence type="ECO:0000256" key="4">
    <source>
        <dbReference type="SAM" id="MobiDB-lite"/>
    </source>
</evidence>
<feature type="compositionally biased region" description="Acidic residues" evidence="4">
    <location>
        <begin position="224"/>
        <end position="236"/>
    </location>
</feature>
<keyword evidence="1" id="KW-0489">Methyltransferase</keyword>
<evidence type="ECO:0000256" key="1">
    <source>
        <dbReference type="ARBA" id="ARBA00022603"/>
    </source>
</evidence>
<dbReference type="GO" id="GO:0045814">
    <property type="term" value="P:negative regulation of gene expression, epigenetic"/>
    <property type="evidence" value="ECO:0007669"/>
    <property type="project" value="TreeGrafter"/>
</dbReference>
<dbReference type="SUPFAM" id="SSF82199">
    <property type="entry name" value="SET domain"/>
    <property type="match status" value="1"/>
</dbReference>
<reference evidence="6" key="1">
    <citation type="submission" date="2019-08" db="EMBL/GenBank/DDBJ databases">
        <title>The genome of the North American firefly Photinus pyralis.</title>
        <authorList>
            <consortium name="Photinus pyralis genome working group"/>
            <person name="Fallon T.R."/>
            <person name="Sander Lower S.E."/>
            <person name="Weng J.-K."/>
        </authorList>
    </citation>
    <scope>NUCLEOTIDE SEQUENCE</scope>
    <source>
        <strain evidence="6">TRF0915ILg1</strain>
        <tissue evidence="6">Whole body</tissue>
    </source>
</reference>
<evidence type="ECO:0000256" key="2">
    <source>
        <dbReference type="ARBA" id="ARBA00022679"/>
    </source>
</evidence>
<proteinExistence type="predicted"/>
<evidence type="ECO:0000313" key="7">
    <source>
        <dbReference type="Proteomes" id="UP000801492"/>
    </source>
</evidence>
<dbReference type="Pfam" id="PF00856">
    <property type="entry name" value="SET"/>
    <property type="match status" value="1"/>
</dbReference>
<feature type="domain" description="SET" evidence="5">
    <location>
        <begin position="65"/>
        <end position="186"/>
    </location>
</feature>
<gene>
    <name evidence="6" type="ORF">ILUMI_12608</name>
</gene>
<keyword evidence="7" id="KW-1185">Reference proteome</keyword>
<keyword evidence="3" id="KW-0949">S-adenosyl-L-methionine</keyword>
<comment type="caution">
    <text evidence="6">The sequence shown here is derived from an EMBL/GenBank/DDBJ whole genome shotgun (WGS) entry which is preliminary data.</text>
</comment>
<dbReference type="OrthoDB" id="438641at2759"/>
<dbReference type="AlphaFoldDB" id="A0A8K0GBM8"/>
<dbReference type="Gene3D" id="2.170.270.10">
    <property type="entry name" value="SET domain"/>
    <property type="match status" value="1"/>
</dbReference>
<evidence type="ECO:0000256" key="3">
    <source>
        <dbReference type="ARBA" id="ARBA00022691"/>
    </source>
</evidence>
<dbReference type="InterPro" id="IPR046341">
    <property type="entry name" value="SET_dom_sf"/>
</dbReference>
<dbReference type="PROSITE" id="PS50280">
    <property type="entry name" value="SET"/>
    <property type="match status" value="1"/>
</dbReference>
<evidence type="ECO:0000313" key="6">
    <source>
        <dbReference type="EMBL" id="KAF2893579.1"/>
    </source>
</evidence>
<evidence type="ECO:0000259" key="5">
    <source>
        <dbReference type="PROSITE" id="PS50280"/>
    </source>
</evidence>
<protein>
    <recommendedName>
        <fullName evidence="5">SET domain-containing protein</fullName>
    </recommendedName>
</protein>
<feature type="region of interest" description="Disordered" evidence="4">
    <location>
        <begin position="217"/>
        <end position="236"/>
    </location>
</feature>
<dbReference type="EMBL" id="VTPC01007884">
    <property type="protein sequence ID" value="KAF2893579.1"/>
    <property type="molecule type" value="Genomic_DNA"/>
</dbReference>
<dbReference type="PANTHER" id="PTHR46402:SF2">
    <property type="entry name" value="HISTONE-LYSINE N-TRIMETHYLTRANSFERASE SMYD5"/>
    <property type="match status" value="1"/>
</dbReference>
<dbReference type="GO" id="GO:0042799">
    <property type="term" value="F:histone H4K20 methyltransferase activity"/>
    <property type="evidence" value="ECO:0007669"/>
    <property type="project" value="TreeGrafter"/>
</dbReference>
<dbReference type="InterPro" id="IPR001214">
    <property type="entry name" value="SET_dom"/>
</dbReference>
<sequence length="236" mass="26695">MLIPRILATIQQSTTNREEMCMRFLQFSHRTMNEDAELAHKLLGEKFSSQLALLHGLLLQAIPHEGVEQFLTMEGFQSLLALLGTNGQGVGTSAISQWVTRSSELPLPEAEKQQLDNFIDKLYEDMDRVSGNFLNNEGVALFSLQSACNHSCVPNAEPTYLHNNSRLSLVALRDIEAGEEICISYLDECNLQRSRHSRHKILKENYLFVCQCSKCQEQAQDPDVTSDEEEDEEMSD</sequence>
<dbReference type="Proteomes" id="UP000801492">
    <property type="component" value="Unassembled WGS sequence"/>
</dbReference>
<dbReference type="GO" id="GO:0032259">
    <property type="term" value="P:methylation"/>
    <property type="evidence" value="ECO:0007669"/>
    <property type="project" value="UniProtKB-KW"/>
</dbReference>
<dbReference type="PANTHER" id="PTHR46402">
    <property type="entry name" value="SET AND MYND DOMAIN-CONTAINING PROTEIN 5"/>
    <property type="match status" value="1"/>
</dbReference>
<name>A0A8K0GBM8_IGNLU</name>